<gene>
    <name evidence="2" type="ORF">PSQ19_00530</name>
</gene>
<evidence type="ECO:0000259" key="1">
    <source>
        <dbReference type="Pfam" id="PF23666"/>
    </source>
</evidence>
<dbReference type="RefSeq" id="WP_282219163.1">
    <property type="nucleotide sequence ID" value="NZ_CP118246.1"/>
</dbReference>
<sequence length="219" mass="23591">MAPTTVLAGGNRLAVETDAGGWEVIGFANAELVSPQTYELSQLLRGLQGTDAAIGPVAVGRRIIMLDRKTTILPVGGAWLEGDHALRVYGGSADVTGTPLSLTSRREVVLPLAPVHLQALKQPDNNDIVCRWVRRSRADDNGWVAEDAPLVLLPERYRLTISLAGVTRRTIDCDAPEWTYTQADQIADFGSVPEHFEFAIAQIDPVFGPGNLGAGEFYG</sequence>
<dbReference type="EMBL" id="CP118246">
    <property type="protein sequence ID" value="WDR02761.1"/>
    <property type="molecule type" value="Genomic_DNA"/>
</dbReference>
<proteinExistence type="predicted"/>
<dbReference type="InterPro" id="IPR056490">
    <property type="entry name" value="Rcc01698_C"/>
</dbReference>
<evidence type="ECO:0000313" key="2">
    <source>
        <dbReference type="EMBL" id="WDR02761.1"/>
    </source>
</evidence>
<protein>
    <recommendedName>
        <fullName evidence="1">Rcc01698-like C-terminal domain-containing protein</fullName>
    </recommendedName>
</protein>
<feature type="domain" description="Rcc01698-like C-terminal" evidence="1">
    <location>
        <begin position="4"/>
        <end position="63"/>
    </location>
</feature>
<accession>A0ABY7YNB4</accession>
<keyword evidence="3" id="KW-1185">Reference proteome</keyword>
<dbReference type="Pfam" id="PF23666">
    <property type="entry name" value="Rcc01698_C"/>
    <property type="match status" value="1"/>
</dbReference>
<reference evidence="2 3" key="1">
    <citation type="submission" date="2023-02" db="EMBL/GenBank/DDBJ databases">
        <title>Devosia algicola sp. nov., isolated from the phycosphere of marine algae.</title>
        <authorList>
            <person name="Kim J.M."/>
            <person name="Lee J.K."/>
            <person name="Choi B.J."/>
            <person name="Bayburt H."/>
            <person name="Jeon C.O."/>
        </authorList>
    </citation>
    <scope>NUCLEOTIDE SEQUENCE [LARGE SCALE GENOMIC DNA]</scope>
    <source>
        <strain evidence="2 3">G20-9</strain>
    </source>
</reference>
<evidence type="ECO:0000313" key="3">
    <source>
        <dbReference type="Proteomes" id="UP001220530"/>
    </source>
</evidence>
<name>A0ABY7YNB4_9HYPH</name>
<dbReference type="Proteomes" id="UP001220530">
    <property type="component" value="Chromosome"/>
</dbReference>
<organism evidence="2 3">
    <name type="scientific">Devosia algicola</name>
    <dbReference type="NCBI Taxonomy" id="3026418"/>
    <lineage>
        <taxon>Bacteria</taxon>
        <taxon>Pseudomonadati</taxon>
        <taxon>Pseudomonadota</taxon>
        <taxon>Alphaproteobacteria</taxon>
        <taxon>Hyphomicrobiales</taxon>
        <taxon>Devosiaceae</taxon>
        <taxon>Devosia</taxon>
    </lineage>
</organism>